<feature type="transmembrane region" description="Helical" evidence="7">
    <location>
        <begin position="140"/>
        <end position="161"/>
    </location>
</feature>
<sequence>MASTTQIPAPPARPNAPSNKQGHKHGERAKGAKGPGRLRPNYLGGLGGWLWLAIIIVPIYYVVVTSLKNQAGFFTSNPMMPPTEPTLDNYKLVLDNDFAMYFFNSLIVTVGSVVPALLVSFMAAYAIVRGKGRFLTWTNNTFLLGLAIPLHATIIPIYWMITKAHLYDTLLALILPSIAFAIPISVLILSNFMRDVPNELFESMRLDGCSDWAMMWRLALPMTRPAVVTVGIYNALGVWNGFLFPLILTQSPSTRVLPLSLWTFQGEFSVNIPAVLASVVLATLPLLVIYVVARRQLLSGLTAGFSK</sequence>
<evidence type="ECO:0000313" key="11">
    <source>
        <dbReference type="EMBL" id="MDQ0182959.1"/>
    </source>
</evidence>
<dbReference type="AlphaFoldDB" id="A0AAW8DN42"/>
<organism evidence="10 13">
    <name type="scientific">Arthrobacter bambusae</name>
    <dbReference type="NCBI Taxonomy" id="1338426"/>
    <lineage>
        <taxon>Bacteria</taxon>
        <taxon>Bacillati</taxon>
        <taxon>Actinomycetota</taxon>
        <taxon>Actinomycetes</taxon>
        <taxon>Micrococcales</taxon>
        <taxon>Micrococcaceae</taxon>
        <taxon>Arthrobacter</taxon>
    </lineage>
</organism>
<evidence type="ECO:0000256" key="3">
    <source>
        <dbReference type="ARBA" id="ARBA00022475"/>
    </source>
</evidence>
<evidence type="ECO:0000256" key="4">
    <source>
        <dbReference type="ARBA" id="ARBA00022692"/>
    </source>
</evidence>
<feature type="transmembrane region" description="Helical" evidence="7">
    <location>
        <begin position="101"/>
        <end position="128"/>
    </location>
</feature>
<feature type="domain" description="ABC transmembrane type-1" evidence="9">
    <location>
        <begin position="102"/>
        <end position="293"/>
    </location>
</feature>
<name>A0AAW8DN42_9MICC</name>
<evidence type="ECO:0000256" key="6">
    <source>
        <dbReference type="ARBA" id="ARBA00023136"/>
    </source>
</evidence>
<comment type="caution">
    <text evidence="10">The sequence shown here is derived from an EMBL/GenBank/DDBJ whole genome shotgun (WGS) entry which is preliminary data.</text>
</comment>
<feature type="transmembrane region" description="Helical" evidence="7">
    <location>
        <begin position="268"/>
        <end position="293"/>
    </location>
</feature>
<gene>
    <name evidence="10" type="ORF">J2S90_004743</name>
    <name evidence="11" type="ORF">J2S93_004418</name>
</gene>
<reference evidence="10 12" key="1">
    <citation type="submission" date="2023-07" db="EMBL/GenBank/DDBJ databases">
        <title>Sorghum-associated microbial communities from plants grown in Nebraska, USA.</title>
        <authorList>
            <person name="Schachtman D."/>
        </authorList>
    </citation>
    <scope>NUCLEOTIDE SEQUENCE</scope>
    <source>
        <strain evidence="10">DS1006</strain>
        <strain evidence="11 12">DS1016</strain>
    </source>
</reference>
<evidence type="ECO:0000313" key="13">
    <source>
        <dbReference type="Proteomes" id="UP001242995"/>
    </source>
</evidence>
<dbReference type="Proteomes" id="UP001230951">
    <property type="component" value="Unassembled WGS sequence"/>
</dbReference>
<evidence type="ECO:0000313" key="10">
    <source>
        <dbReference type="EMBL" id="MDP9907748.1"/>
    </source>
</evidence>
<dbReference type="Pfam" id="PF00528">
    <property type="entry name" value="BPD_transp_1"/>
    <property type="match status" value="1"/>
</dbReference>
<evidence type="ECO:0000256" key="2">
    <source>
        <dbReference type="ARBA" id="ARBA00022448"/>
    </source>
</evidence>
<feature type="transmembrane region" description="Helical" evidence="7">
    <location>
        <begin position="226"/>
        <end position="248"/>
    </location>
</feature>
<dbReference type="EMBL" id="JAUSTF010000018">
    <property type="protein sequence ID" value="MDQ0182959.1"/>
    <property type="molecule type" value="Genomic_DNA"/>
</dbReference>
<keyword evidence="4 7" id="KW-0812">Transmembrane</keyword>
<evidence type="ECO:0000256" key="8">
    <source>
        <dbReference type="SAM" id="MobiDB-lite"/>
    </source>
</evidence>
<keyword evidence="5 7" id="KW-1133">Transmembrane helix</keyword>
<evidence type="ECO:0000256" key="7">
    <source>
        <dbReference type="RuleBase" id="RU363032"/>
    </source>
</evidence>
<dbReference type="PANTHER" id="PTHR43744">
    <property type="entry name" value="ABC TRANSPORTER PERMEASE PROTEIN MG189-RELATED-RELATED"/>
    <property type="match status" value="1"/>
</dbReference>
<dbReference type="PROSITE" id="PS50928">
    <property type="entry name" value="ABC_TM1"/>
    <property type="match status" value="1"/>
</dbReference>
<dbReference type="CDD" id="cd06261">
    <property type="entry name" value="TM_PBP2"/>
    <property type="match status" value="1"/>
</dbReference>
<evidence type="ECO:0000313" key="12">
    <source>
        <dbReference type="Proteomes" id="UP001230951"/>
    </source>
</evidence>
<dbReference type="PANTHER" id="PTHR43744:SF12">
    <property type="entry name" value="ABC TRANSPORTER PERMEASE PROTEIN MG189-RELATED"/>
    <property type="match status" value="1"/>
</dbReference>
<protein>
    <submittedName>
        <fullName evidence="10">Raffinose/stachyose/melibiose transport system permease protein</fullName>
    </submittedName>
</protein>
<keyword evidence="3" id="KW-1003">Cell membrane</keyword>
<evidence type="ECO:0000256" key="5">
    <source>
        <dbReference type="ARBA" id="ARBA00022989"/>
    </source>
</evidence>
<dbReference type="Proteomes" id="UP001242995">
    <property type="component" value="Unassembled WGS sequence"/>
</dbReference>
<dbReference type="GO" id="GO:0005886">
    <property type="term" value="C:plasma membrane"/>
    <property type="evidence" value="ECO:0007669"/>
    <property type="project" value="UniProtKB-SubCell"/>
</dbReference>
<dbReference type="InterPro" id="IPR035906">
    <property type="entry name" value="MetI-like_sf"/>
</dbReference>
<proteinExistence type="inferred from homology"/>
<keyword evidence="12" id="KW-1185">Reference proteome</keyword>
<keyword evidence="6 7" id="KW-0472">Membrane</keyword>
<dbReference type="Gene3D" id="1.10.3720.10">
    <property type="entry name" value="MetI-like"/>
    <property type="match status" value="1"/>
</dbReference>
<feature type="transmembrane region" description="Helical" evidence="7">
    <location>
        <begin position="42"/>
        <end position="63"/>
    </location>
</feature>
<feature type="transmembrane region" description="Helical" evidence="7">
    <location>
        <begin position="167"/>
        <end position="189"/>
    </location>
</feature>
<dbReference type="SUPFAM" id="SSF161098">
    <property type="entry name" value="MetI-like"/>
    <property type="match status" value="1"/>
</dbReference>
<dbReference type="InterPro" id="IPR000515">
    <property type="entry name" value="MetI-like"/>
</dbReference>
<comment type="subcellular location">
    <subcellularLocation>
        <location evidence="1 7">Cell membrane</location>
        <topology evidence="1 7">Multi-pass membrane protein</topology>
    </subcellularLocation>
</comment>
<feature type="region of interest" description="Disordered" evidence="8">
    <location>
        <begin position="1"/>
        <end position="35"/>
    </location>
</feature>
<keyword evidence="2 7" id="KW-0813">Transport</keyword>
<accession>A0AAW8DN42</accession>
<evidence type="ECO:0000259" key="9">
    <source>
        <dbReference type="PROSITE" id="PS50928"/>
    </source>
</evidence>
<comment type="similarity">
    <text evidence="7">Belongs to the binding-protein-dependent transport system permease family.</text>
</comment>
<dbReference type="GO" id="GO:0055085">
    <property type="term" value="P:transmembrane transport"/>
    <property type="evidence" value="ECO:0007669"/>
    <property type="project" value="InterPro"/>
</dbReference>
<dbReference type="RefSeq" id="WP_306964519.1">
    <property type="nucleotide sequence ID" value="NZ_JAUSRG010000026.1"/>
</dbReference>
<evidence type="ECO:0000256" key="1">
    <source>
        <dbReference type="ARBA" id="ARBA00004651"/>
    </source>
</evidence>
<dbReference type="EMBL" id="JAUSRG010000026">
    <property type="protein sequence ID" value="MDP9907748.1"/>
    <property type="molecule type" value="Genomic_DNA"/>
</dbReference>